<proteinExistence type="predicted"/>
<evidence type="ECO:0000313" key="1">
    <source>
        <dbReference type="EMBL" id="CAB3809566.1"/>
    </source>
</evidence>
<gene>
    <name evidence="1" type="ORF">LMG28614_07070</name>
</gene>
<dbReference type="AlphaFoldDB" id="A0A6S7BQ89"/>
<dbReference type="EMBL" id="CADIKK010000076">
    <property type="protein sequence ID" value="CAB3809566.1"/>
    <property type="molecule type" value="Genomic_DNA"/>
</dbReference>
<evidence type="ECO:0000313" key="2">
    <source>
        <dbReference type="Proteomes" id="UP000494365"/>
    </source>
</evidence>
<protein>
    <submittedName>
        <fullName evidence="1">Uncharacterized protein</fullName>
    </submittedName>
</protein>
<keyword evidence="2" id="KW-1185">Reference proteome</keyword>
<reference evidence="1 2" key="1">
    <citation type="submission" date="2020-04" db="EMBL/GenBank/DDBJ databases">
        <authorList>
            <person name="De Canck E."/>
        </authorList>
    </citation>
    <scope>NUCLEOTIDE SEQUENCE [LARGE SCALE GENOMIC DNA]</scope>
    <source>
        <strain evidence="1 2">LMG 28614</strain>
    </source>
</reference>
<dbReference type="Proteomes" id="UP000494365">
    <property type="component" value="Unassembled WGS sequence"/>
</dbReference>
<sequence>MNMEAYPIEVEFPDISVHEQSPSGIAYVHTVYVIF</sequence>
<name>A0A6S7BQ89_9BURK</name>
<accession>A0A6S7BQ89</accession>
<organism evidence="1 2">
    <name type="scientific">Paraburkholderia ultramafica</name>
    <dbReference type="NCBI Taxonomy" id="1544867"/>
    <lineage>
        <taxon>Bacteria</taxon>
        <taxon>Pseudomonadati</taxon>
        <taxon>Pseudomonadota</taxon>
        <taxon>Betaproteobacteria</taxon>
        <taxon>Burkholderiales</taxon>
        <taxon>Burkholderiaceae</taxon>
        <taxon>Paraburkholderia</taxon>
    </lineage>
</organism>